<proteinExistence type="predicted"/>
<dbReference type="Proteomes" id="UP000030661">
    <property type="component" value="Unassembled WGS sequence"/>
</dbReference>
<evidence type="ECO:0000313" key="4">
    <source>
        <dbReference type="EMBL" id="GAK60466.1"/>
    </source>
</evidence>
<keyword evidence="1" id="KW-0963">Cytoplasm</keyword>
<evidence type="ECO:0000313" key="5">
    <source>
        <dbReference type="Proteomes" id="UP000030661"/>
    </source>
</evidence>
<dbReference type="NCBIfam" id="TIGR00126">
    <property type="entry name" value="deoC"/>
    <property type="match status" value="1"/>
</dbReference>
<dbReference type="GO" id="GO:0016052">
    <property type="term" value="P:carbohydrate catabolic process"/>
    <property type="evidence" value="ECO:0007669"/>
    <property type="project" value="TreeGrafter"/>
</dbReference>
<protein>
    <recommendedName>
        <fullName evidence="3">Deoxyribose-phosphate aldolase</fullName>
        <ecNumber evidence="3">4.1.2.4</ecNumber>
    </recommendedName>
</protein>
<dbReference type="SUPFAM" id="SSF51569">
    <property type="entry name" value="Aldolase"/>
    <property type="match status" value="1"/>
</dbReference>
<dbReference type="EC" id="4.1.2.4" evidence="3"/>
<accession>A0A081C7B1</accession>
<dbReference type="Pfam" id="PF01791">
    <property type="entry name" value="DeoC"/>
    <property type="match status" value="1"/>
</dbReference>
<dbReference type="CDD" id="cd00959">
    <property type="entry name" value="DeoC"/>
    <property type="match status" value="1"/>
</dbReference>
<dbReference type="PANTHER" id="PTHR10889:SF1">
    <property type="entry name" value="DEOXYRIBOSE-PHOSPHATE ALDOLASE"/>
    <property type="match status" value="1"/>
</dbReference>
<dbReference type="SMART" id="SM01133">
    <property type="entry name" value="DeoC"/>
    <property type="match status" value="1"/>
</dbReference>
<name>A0A081C7B1_VECG1</name>
<gene>
    <name evidence="4" type="ORF">U27_00363</name>
</gene>
<dbReference type="STRING" id="1499967.U27_00363"/>
<dbReference type="InterPro" id="IPR011343">
    <property type="entry name" value="DeoC"/>
</dbReference>
<dbReference type="GO" id="GO:0009264">
    <property type="term" value="P:deoxyribonucleotide catabolic process"/>
    <property type="evidence" value="ECO:0007669"/>
    <property type="project" value="UniProtKB-UniRule"/>
</dbReference>
<organism evidence="4">
    <name type="scientific">Vecturithrix granuli</name>
    <dbReference type="NCBI Taxonomy" id="1499967"/>
    <lineage>
        <taxon>Bacteria</taxon>
        <taxon>Candidatus Moduliflexota</taxon>
        <taxon>Candidatus Vecturitrichia</taxon>
        <taxon>Candidatus Vecturitrichales</taxon>
        <taxon>Candidatus Vecturitrichaceae</taxon>
        <taxon>Candidatus Vecturithrix</taxon>
    </lineage>
</organism>
<keyword evidence="2" id="KW-0704">Schiff base</keyword>
<reference evidence="4" key="1">
    <citation type="journal article" date="2015" name="PeerJ">
        <title>First genomic representation of candidate bacterial phylum KSB3 points to enhanced environmental sensing as a trigger of wastewater bulking.</title>
        <authorList>
            <person name="Sekiguchi Y."/>
            <person name="Ohashi A."/>
            <person name="Parks D.H."/>
            <person name="Yamauchi T."/>
            <person name="Tyson G.W."/>
            <person name="Hugenholtz P."/>
        </authorList>
    </citation>
    <scope>NUCLEOTIDE SEQUENCE [LARGE SCALE GENOMIC DNA]</scope>
</reference>
<evidence type="ECO:0000256" key="2">
    <source>
        <dbReference type="ARBA" id="ARBA00023270"/>
    </source>
</evidence>
<dbReference type="HOGENOM" id="CLU_053595_0_2_0"/>
<dbReference type="EMBL" id="DF820473">
    <property type="protein sequence ID" value="GAK60466.1"/>
    <property type="molecule type" value="Genomic_DNA"/>
</dbReference>
<dbReference type="GO" id="GO:0004139">
    <property type="term" value="F:deoxyribose-phosphate aldolase activity"/>
    <property type="evidence" value="ECO:0007669"/>
    <property type="project" value="UniProtKB-UniRule"/>
</dbReference>
<dbReference type="AlphaFoldDB" id="A0A081C7B1"/>
<evidence type="ECO:0000256" key="3">
    <source>
        <dbReference type="NCBIfam" id="TIGR00126"/>
    </source>
</evidence>
<dbReference type="PANTHER" id="PTHR10889">
    <property type="entry name" value="DEOXYRIBOSE-PHOSPHATE ALDOLASE"/>
    <property type="match status" value="1"/>
</dbReference>
<dbReference type="GO" id="GO:0005737">
    <property type="term" value="C:cytoplasm"/>
    <property type="evidence" value="ECO:0007669"/>
    <property type="project" value="InterPro"/>
</dbReference>
<keyword evidence="5" id="KW-1185">Reference proteome</keyword>
<dbReference type="InterPro" id="IPR013785">
    <property type="entry name" value="Aldolase_TIM"/>
</dbReference>
<sequence length="234" mass="24582">MYGITENEITQLVASIDYSEVLTITASENDVKQACADAKTYRFRAVVAFPQYLGLLVDNLKGSGVLAQIPVGFPCGGVTTHVKCTEAEEGLKRGATDLDMVMNIAAFKAGNYKRVAQDIAEVMAIARPFHVPFKVIIEAGVLTDEEIVTAAKLVADSGANFVKTCTGFGPGRATIHNIALIKATVGEQIGIKASGGVASIEDGVALMRAGATVVAMRQYLVTQLKALGLGISGF</sequence>
<evidence type="ECO:0000256" key="1">
    <source>
        <dbReference type="ARBA" id="ARBA00022490"/>
    </source>
</evidence>
<dbReference type="InterPro" id="IPR002915">
    <property type="entry name" value="DeoC/FbaB/LacD_aldolase"/>
</dbReference>
<dbReference type="eggNOG" id="COG0274">
    <property type="taxonomic scope" value="Bacteria"/>
</dbReference>
<dbReference type="Gene3D" id="3.20.20.70">
    <property type="entry name" value="Aldolase class I"/>
    <property type="match status" value="1"/>
</dbReference>
<dbReference type="PIRSF" id="PIRSF001357">
    <property type="entry name" value="DeoC"/>
    <property type="match status" value="1"/>
</dbReference>